<dbReference type="Pfam" id="PF20803">
    <property type="entry name" value="PaaX_M"/>
    <property type="match status" value="1"/>
</dbReference>
<protein>
    <recommendedName>
        <fullName evidence="1">Transcriptional repressor PaaX-like central Cas2-like domain-containing protein</fullName>
    </recommendedName>
</protein>
<gene>
    <name evidence="2" type="ORF">A2814_00620</name>
</gene>
<dbReference type="Proteomes" id="UP000177869">
    <property type="component" value="Unassembled WGS sequence"/>
</dbReference>
<feature type="domain" description="Transcriptional repressor PaaX-like central Cas2-like" evidence="1">
    <location>
        <begin position="95"/>
        <end position="164"/>
    </location>
</feature>
<evidence type="ECO:0000313" key="2">
    <source>
        <dbReference type="EMBL" id="OGI61256.1"/>
    </source>
</evidence>
<dbReference type="EMBL" id="MFTI01000002">
    <property type="protein sequence ID" value="OGI61256.1"/>
    <property type="molecule type" value="Genomic_DNA"/>
</dbReference>
<organism evidence="2 3">
    <name type="scientific">Candidatus Nomurabacteria bacterium RIFCSPHIGHO2_01_FULL_38_19</name>
    <dbReference type="NCBI Taxonomy" id="1801732"/>
    <lineage>
        <taxon>Bacteria</taxon>
        <taxon>Candidatus Nomuraibacteriota</taxon>
    </lineage>
</organism>
<comment type="caution">
    <text evidence="2">The sequence shown here is derived from an EMBL/GenBank/DDBJ whole genome shotgun (WGS) entry which is preliminary data.</text>
</comment>
<sequence>MPLIFLMLLLVLVMEQLLEKLTANTEFVIIVAIYQMARQKKRNLQKYISKLESQGLLLKNSHNKIYLSIKGREKLILLRKNKIPDKEKYKKQSSNKFLIISYDIPIAFNKERNILRSLLTLLGFQMVHKSFWIGKVLLPSRFITDLEKLRILKFIEIMEVTKTGTLKPV</sequence>
<name>A0A1F6UV66_9BACT</name>
<dbReference type="InterPro" id="IPR048846">
    <property type="entry name" value="PaaX-like_central"/>
</dbReference>
<proteinExistence type="predicted"/>
<evidence type="ECO:0000313" key="3">
    <source>
        <dbReference type="Proteomes" id="UP000177869"/>
    </source>
</evidence>
<accession>A0A1F6UV66</accession>
<reference evidence="2 3" key="1">
    <citation type="journal article" date="2016" name="Nat. Commun.">
        <title>Thousands of microbial genomes shed light on interconnected biogeochemical processes in an aquifer system.</title>
        <authorList>
            <person name="Anantharaman K."/>
            <person name="Brown C.T."/>
            <person name="Hug L.A."/>
            <person name="Sharon I."/>
            <person name="Castelle C.J."/>
            <person name="Probst A.J."/>
            <person name="Thomas B.C."/>
            <person name="Singh A."/>
            <person name="Wilkins M.J."/>
            <person name="Karaoz U."/>
            <person name="Brodie E.L."/>
            <person name="Williams K.H."/>
            <person name="Hubbard S.S."/>
            <person name="Banfield J.F."/>
        </authorList>
    </citation>
    <scope>NUCLEOTIDE SEQUENCE [LARGE SCALE GENOMIC DNA]</scope>
</reference>
<dbReference type="STRING" id="1801732.A2814_00620"/>
<evidence type="ECO:0000259" key="1">
    <source>
        <dbReference type="Pfam" id="PF20803"/>
    </source>
</evidence>
<dbReference type="AlphaFoldDB" id="A0A1F6UV66"/>